<evidence type="ECO:0000259" key="12">
    <source>
        <dbReference type="Pfam" id="PF00891"/>
    </source>
</evidence>
<dbReference type="EC" id="2.1.1.4" evidence="7"/>
<dbReference type="InterPro" id="IPR001077">
    <property type="entry name" value="COMT_C"/>
</dbReference>
<protein>
    <recommendedName>
        <fullName evidence="7">acetylserotonin O-methyltransferase</fullName>
        <ecNumber evidence="7">2.1.1.4</ecNumber>
    </recommendedName>
</protein>
<dbReference type="GO" id="GO:0008757">
    <property type="term" value="F:S-adenosylmethionine-dependent methyltransferase activity"/>
    <property type="evidence" value="ECO:0000318"/>
    <property type="project" value="GO_Central"/>
</dbReference>
<dbReference type="InterPro" id="IPR016461">
    <property type="entry name" value="COMT-like"/>
</dbReference>
<keyword evidence="8" id="KW-0471">Melatonin biosynthesis</keyword>
<feature type="active site" description="Proton acceptor" evidence="11">
    <location>
        <position position="266"/>
    </location>
</feature>
<evidence type="ECO:0000313" key="14">
    <source>
        <dbReference type="EnsemblPlants" id="HORVU.MOREX.r3.7HG0634940.1"/>
    </source>
</evidence>
<comment type="similarity">
    <text evidence="6">Belongs to the class I-like SAM-binding methyltransferase superfamily. Cation-independent O-methyltransferase family.</text>
</comment>
<accession>A0A8I6YPQ6</accession>
<reference evidence="14" key="2">
    <citation type="submission" date="2020-10" db="EMBL/GenBank/DDBJ databases">
        <authorList>
            <person name="Scholz U."/>
            <person name="Mascher M."/>
            <person name="Fiebig A."/>
        </authorList>
    </citation>
    <scope>NUCLEOTIDE SEQUENCE [LARGE SCALE GENOMIC DNA]</scope>
    <source>
        <strain evidence="14">cv. Morex</strain>
    </source>
</reference>
<dbReference type="GO" id="GO:0030187">
    <property type="term" value="P:melatonin biosynthetic process"/>
    <property type="evidence" value="ECO:0007669"/>
    <property type="project" value="UniProtKB-KW"/>
</dbReference>
<dbReference type="Pfam" id="PF00891">
    <property type="entry name" value="Methyltransf_2"/>
    <property type="match status" value="1"/>
</dbReference>
<comment type="catalytic activity">
    <reaction evidence="9">
        <text>N-acetylserotonin + S-adenosyl-L-methionine = melatonin + S-adenosyl-L-homocysteine + H(+)</text>
        <dbReference type="Rhea" id="RHEA:15573"/>
        <dbReference type="ChEBI" id="CHEBI:15378"/>
        <dbReference type="ChEBI" id="CHEBI:16796"/>
        <dbReference type="ChEBI" id="CHEBI:17697"/>
        <dbReference type="ChEBI" id="CHEBI:57856"/>
        <dbReference type="ChEBI" id="CHEBI:59789"/>
        <dbReference type="EC" id="2.1.1.4"/>
    </reaction>
</comment>
<evidence type="ECO:0000256" key="3">
    <source>
        <dbReference type="ARBA" id="ARBA00022679"/>
    </source>
</evidence>
<evidence type="ECO:0000256" key="10">
    <source>
        <dbReference type="ARBA" id="ARBA00058933"/>
    </source>
</evidence>
<evidence type="ECO:0000256" key="9">
    <source>
        <dbReference type="ARBA" id="ARBA00050215"/>
    </source>
</evidence>
<dbReference type="SUPFAM" id="SSF46785">
    <property type="entry name" value="Winged helix' DNA-binding domain"/>
    <property type="match status" value="1"/>
</dbReference>
<dbReference type="GO" id="GO:0046983">
    <property type="term" value="F:protein dimerization activity"/>
    <property type="evidence" value="ECO:0007669"/>
    <property type="project" value="InterPro"/>
</dbReference>
<dbReference type="GO" id="GO:0008171">
    <property type="term" value="F:O-methyltransferase activity"/>
    <property type="evidence" value="ECO:0000318"/>
    <property type="project" value="GO_Central"/>
</dbReference>
<dbReference type="Gene3D" id="1.10.10.10">
    <property type="entry name" value="Winged helix-like DNA-binding domain superfamily/Winged helix DNA-binding domain"/>
    <property type="match status" value="1"/>
</dbReference>
<dbReference type="SMR" id="A0A8I6YPQ6"/>
<evidence type="ECO:0000256" key="5">
    <source>
        <dbReference type="ARBA" id="ARBA00037926"/>
    </source>
</evidence>
<dbReference type="PROSITE" id="PS51683">
    <property type="entry name" value="SAM_OMT_II"/>
    <property type="match status" value="1"/>
</dbReference>
<dbReference type="EnsemblPlants" id="HORVU.MOREX.r3.7HG0634940.1">
    <property type="protein sequence ID" value="HORVU.MOREX.r3.7HG0634940.1"/>
    <property type="gene ID" value="HORVU.MOREX.r3.7HG0634940"/>
</dbReference>
<dbReference type="GO" id="GO:0017096">
    <property type="term" value="F:acetylserotonin O-methyltransferase activity"/>
    <property type="evidence" value="ECO:0007669"/>
    <property type="project" value="UniProtKB-EC"/>
</dbReference>
<dbReference type="GO" id="GO:0032259">
    <property type="term" value="P:methylation"/>
    <property type="evidence" value="ECO:0000318"/>
    <property type="project" value="GO_Central"/>
</dbReference>
<comment type="function">
    <text evidence="10">Methyltransferase which catalyzes the transfer of a methyl group onto N-acetylserotonin, producing melatonin (N-acetyl-5-methoxytryptamine).</text>
</comment>
<dbReference type="AlphaFoldDB" id="A0A8I6YPQ6"/>
<dbReference type="SUPFAM" id="SSF53335">
    <property type="entry name" value="S-adenosyl-L-methionine-dependent methyltransferases"/>
    <property type="match status" value="1"/>
</dbReference>
<dbReference type="Gramene" id="HORVU.MOREX.r3.7HG0634940.1">
    <property type="protein sequence ID" value="HORVU.MOREX.r3.7HG0634940.1"/>
    <property type="gene ID" value="HORVU.MOREX.r3.7HG0634940"/>
</dbReference>
<dbReference type="Proteomes" id="UP000011116">
    <property type="component" value="Chromosome 7H"/>
</dbReference>
<evidence type="ECO:0000256" key="11">
    <source>
        <dbReference type="PIRSR" id="PIRSR005739-1"/>
    </source>
</evidence>
<evidence type="ECO:0000259" key="13">
    <source>
        <dbReference type="Pfam" id="PF08100"/>
    </source>
</evidence>
<dbReference type="Pfam" id="PF08100">
    <property type="entry name" value="Dimerisation"/>
    <property type="match status" value="1"/>
</dbReference>
<name>A0A8I6YPQ6_HORVV</name>
<dbReference type="InterPro" id="IPR029063">
    <property type="entry name" value="SAM-dependent_MTases_sf"/>
</dbReference>
<evidence type="ECO:0000313" key="15">
    <source>
        <dbReference type="Proteomes" id="UP000011116"/>
    </source>
</evidence>
<keyword evidence="2" id="KW-0489">Methyltransferase</keyword>
<dbReference type="PIRSF" id="PIRSF005739">
    <property type="entry name" value="O-mtase"/>
    <property type="match status" value="1"/>
</dbReference>
<evidence type="ECO:0000256" key="6">
    <source>
        <dbReference type="ARBA" id="ARBA00038277"/>
    </source>
</evidence>
<keyword evidence="15" id="KW-1185">Reference proteome</keyword>
<keyword evidence="4" id="KW-0949">S-adenosyl-L-methionine</keyword>
<proteinExistence type="inferred from homology"/>
<gene>
    <name evidence="14" type="primary">LOC123412931</name>
</gene>
<feature type="domain" description="O-methyltransferase C-terminal" evidence="12">
    <location>
        <begin position="134"/>
        <end position="343"/>
    </location>
</feature>
<evidence type="ECO:0000256" key="2">
    <source>
        <dbReference type="ARBA" id="ARBA00022603"/>
    </source>
</evidence>
<dbReference type="InterPro" id="IPR012967">
    <property type="entry name" value="COMT_dimerisation"/>
</dbReference>
<evidence type="ECO:0000256" key="4">
    <source>
        <dbReference type="ARBA" id="ARBA00022691"/>
    </source>
</evidence>
<dbReference type="InterPro" id="IPR036390">
    <property type="entry name" value="WH_DNA-bd_sf"/>
</dbReference>
<evidence type="ECO:0000256" key="7">
    <source>
        <dbReference type="ARBA" id="ARBA00039116"/>
    </source>
</evidence>
<sequence length="361" mass="39547">MVLTREQRTDQGLLDAQLELWHISFGYVKSMALKSCLDLGIADAIHHHGGAATLSQIVAVATLHPSKICCLRRLMRVLTVSGVFGVQQPSPRDDVQVELVYTLTAVSHLLVSSASVNIVPAINLQLQPNIVSSFSELGTWFQHKLPEPDLFKLKHGKTFWEIHHNAAFNTIVNDAMASDSRFLMDIAIRECGSVFEGIGSLVDVAGGHGGAAQAISKSFPHIKCSVMDLGHVIAEAPSGTDVQYIAGDMFESIPPADVVFLKWIMHDWSDDDCIKILKNCNKAIAPKDAGGKVIIVDMVVGGGPQDLKHKETQVLFDLYIMLVNGIERDEQEWKKIIMAAGFSDFKITPILGVRSIIELYP</sequence>
<evidence type="ECO:0000256" key="8">
    <source>
        <dbReference type="ARBA" id="ARBA00043260"/>
    </source>
</evidence>
<dbReference type="InterPro" id="IPR036388">
    <property type="entry name" value="WH-like_DNA-bd_sf"/>
</dbReference>
<evidence type="ECO:0000256" key="1">
    <source>
        <dbReference type="ARBA" id="ARBA00011738"/>
    </source>
</evidence>
<dbReference type="FunFam" id="1.10.10.10:FF:000292">
    <property type="entry name" value="O-methyltransferase ZRP4"/>
    <property type="match status" value="1"/>
</dbReference>
<reference evidence="14" key="3">
    <citation type="submission" date="2022-01" db="UniProtKB">
        <authorList>
            <consortium name="EnsemblPlants"/>
        </authorList>
    </citation>
    <scope>IDENTIFICATION</scope>
    <source>
        <strain evidence="14">subsp. vulgare</strain>
    </source>
</reference>
<dbReference type="Gramene" id="HORVU.MOREX.r2.7HG0527470.1">
    <property type="protein sequence ID" value="HORVU.MOREX.r2.7HG0527470.1"/>
    <property type="gene ID" value="HORVU.MOREX.r2.7HG0527470"/>
</dbReference>
<dbReference type="Gene3D" id="3.40.50.150">
    <property type="entry name" value="Vaccinia Virus protein VP39"/>
    <property type="match status" value="1"/>
</dbReference>
<dbReference type="PANTHER" id="PTHR11746">
    <property type="entry name" value="O-METHYLTRANSFERASE"/>
    <property type="match status" value="1"/>
</dbReference>
<comment type="pathway">
    <text evidence="5">Aromatic compound metabolism; melatonin biosynthesis; melatonin from serotonin: step 1/2.</text>
</comment>
<dbReference type="FunFam" id="3.40.50.150:FF:000057">
    <property type="entry name" value="O-methyltransferase ZRP4"/>
    <property type="match status" value="1"/>
</dbReference>
<comment type="subunit">
    <text evidence="1">Homodimer.</text>
</comment>
<reference evidence="15" key="1">
    <citation type="journal article" date="2012" name="Nature">
        <title>A physical, genetic and functional sequence assembly of the barley genome.</title>
        <authorList>
            <consortium name="The International Barley Genome Sequencing Consortium"/>
            <person name="Mayer K.F."/>
            <person name="Waugh R."/>
            <person name="Brown J.W."/>
            <person name="Schulman A."/>
            <person name="Langridge P."/>
            <person name="Platzer M."/>
            <person name="Fincher G.B."/>
            <person name="Muehlbauer G.J."/>
            <person name="Sato K."/>
            <person name="Close T.J."/>
            <person name="Wise R.P."/>
            <person name="Stein N."/>
        </authorList>
    </citation>
    <scope>NUCLEOTIDE SEQUENCE [LARGE SCALE GENOMIC DNA]</scope>
    <source>
        <strain evidence="15">cv. Morex</strain>
    </source>
</reference>
<keyword evidence="3" id="KW-0808">Transferase</keyword>
<organism evidence="14 15">
    <name type="scientific">Hordeum vulgare subsp. vulgare</name>
    <name type="common">Domesticated barley</name>
    <dbReference type="NCBI Taxonomy" id="112509"/>
    <lineage>
        <taxon>Eukaryota</taxon>
        <taxon>Viridiplantae</taxon>
        <taxon>Streptophyta</taxon>
        <taxon>Embryophyta</taxon>
        <taxon>Tracheophyta</taxon>
        <taxon>Spermatophyta</taxon>
        <taxon>Magnoliopsida</taxon>
        <taxon>Liliopsida</taxon>
        <taxon>Poales</taxon>
        <taxon>Poaceae</taxon>
        <taxon>BOP clade</taxon>
        <taxon>Pooideae</taxon>
        <taxon>Triticodae</taxon>
        <taxon>Triticeae</taxon>
        <taxon>Hordeinae</taxon>
        <taxon>Hordeum</taxon>
    </lineage>
</organism>
<feature type="domain" description="O-methyltransferase dimerisation" evidence="13">
    <location>
        <begin position="21"/>
        <end position="113"/>
    </location>
</feature>